<dbReference type="CDD" id="cd03214">
    <property type="entry name" value="ABC_Iron-Siderophores_B12_Hemin"/>
    <property type="match status" value="1"/>
</dbReference>
<dbReference type="Gene3D" id="3.40.50.300">
    <property type="entry name" value="P-loop containing nucleotide triphosphate hydrolases"/>
    <property type="match status" value="1"/>
</dbReference>
<evidence type="ECO:0000256" key="2">
    <source>
        <dbReference type="ARBA" id="ARBA00022741"/>
    </source>
</evidence>
<keyword evidence="6" id="KW-1185">Reference proteome</keyword>
<dbReference type="GO" id="GO:0005524">
    <property type="term" value="F:ATP binding"/>
    <property type="evidence" value="ECO:0007669"/>
    <property type="project" value="UniProtKB-KW"/>
</dbReference>
<dbReference type="SMART" id="SM00382">
    <property type="entry name" value="AAA"/>
    <property type="match status" value="1"/>
</dbReference>
<evidence type="ECO:0000256" key="3">
    <source>
        <dbReference type="ARBA" id="ARBA00022840"/>
    </source>
</evidence>
<evidence type="ECO:0000256" key="1">
    <source>
        <dbReference type="ARBA" id="ARBA00022448"/>
    </source>
</evidence>
<feature type="domain" description="ABC transporter" evidence="4">
    <location>
        <begin position="3"/>
        <end position="238"/>
    </location>
</feature>
<dbReference type="InterPro" id="IPR050153">
    <property type="entry name" value="Metal_Ion_Import_ABC"/>
</dbReference>
<sequence>MSVRVIDLSFSYGSREILHNISFQIKKRNLVCLLGPNGVGKSTLFRNILGILSGYKGTILVNEQNTEGLSIEQMAKLIAYIPQSHETTFNFSVFDMVLMGTTSQTSLISIPGKKQRELVEAALERLGIGHLKNRGFAQISGGERQLTLIARALVQQTKVLIMDEPTANLDYGNQIRVLEQVKSLTEDGYTIIQATHQPDQAFLFADEVLALKDGKILAQGSPKEIITTDFINTLYDVTVDVQSLYDDQMRVCVPVTALRKR</sequence>
<evidence type="ECO:0000313" key="5">
    <source>
        <dbReference type="EMBL" id="MCU6763291.1"/>
    </source>
</evidence>
<evidence type="ECO:0000313" key="6">
    <source>
        <dbReference type="Proteomes" id="UP001652442"/>
    </source>
</evidence>
<dbReference type="InterPro" id="IPR003593">
    <property type="entry name" value="AAA+_ATPase"/>
</dbReference>
<dbReference type="PROSITE" id="PS50893">
    <property type="entry name" value="ABC_TRANSPORTER_2"/>
    <property type="match status" value="1"/>
</dbReference>
<dbReference type="Proteomes" id="UP001652442">
    <property type="component" value="Unassembled WGS sequence"/>
</dbReference>
<accession>A0ABT2TNL6</accession>
<proteinExistence type="predicted"/>
<keyword evidence="1" id="KW-0813">Transport</keyword>
<dbReference type="Pfam" id="PF00005">
    <property type="entry name" value="ABC_tran"/>
    <property type="match status" value="1"/>
</dbReference>
<dbReference type="PANTHER" id="PTHR42734">
    <property type="entry name" value="METAL TRANSPORT SYSTEM ATP-BINDING PROTEIN TM_0124-RELATED"/>
    <property type="match status" value="1"/>
</dbReference>
<keyword evidence="2" id="KW-0547">Nucleotide-binding</keyword>
<gene>
    <name evidence="5" type="ORF">OCV88_13310</name>
</gene>
<dbReference type="InterPro" id="IPR003439">
    <property type="entry name" value="ABC_transporter-like_ATP-bd"/>
</dbReference>
<dbReference type="PANTHER" id="PTHR42734:SF19">
    <property type="entry name" value="IRON COMPOUNDS ABC TRANSPORTER, ATP-BINDING PROTEIN"/>
    <property type="match status" value="1"/>
</dbReference>
<keyword evidence="3 5" id="KW-0067">ATP-binding</keyword>
<name>A0ABT2TNL6_9FIRM</name>
<evidence type="ECO:0000259" key="4">
    <source>
        <dbReference type="PROSITE" id="PS50893"/>
    </source>
</evidence>
<comment type="caution">
    <text evidence="5">The sequence shown here is derived from an EMBL/GenBank/DDBJ whole genome shotgun (WGS) entry which is preliminary data.</text>
</comment>
<protein>
    <submittedName>
        <fullName evidence="5">ABC transporter ATP-binding protein</fullName>
    </submittedName>
</protein>
<dbReference type="EMBL" id="JAOQJQ010000006">
    <property type="protein sequence ID" value="MCU6763291.1"/>
    <property type="molecule type" value="Genomic_DNA"/>
</dbReference>
<reference evidence="5 6" key="1">
    <citation type="journal article" date="2021" name="ISME Commun">
        <title>Automated analysis of genomic sequences facilitates high-throughput and comprehensive description of bacteria.</title>
        <authorList>
            <person name="Hitch T.C.A."/>
        </authorList>
    </citation>
    <scope>NUCLEOTIDE SEQUENCE [LARGE SCALE GENOMIC DNA]</scope>
    <source>
        <strain evidence="5 6">Sanger_109</strain>
    </source>
</reference>
<dbReference type="SUPFAM" id="SSF52540">
    <property type="entry name" value="P-loop containing nucleoside triphosphate hydrolases"/>
    <property type="match status" value="1"/>
</dbReference>
<dbReference type="RefSeq" id="WP_158425933.1">
    <property type="nucleotide sequence ID" value="NZ_JAOQJQ010000006.1"/>
</dbReference>
<organism evidence="5 6">
    <name type="scientific">Brotonthovivens ammoniilytica</name>
    <dbReference type="NCBI Taxonomy" id="2981725"/>
    <lineage>
        <taxon>Bacteria</taxon>
        <taxon>Bacillati</taxon>
        <taxon>Bacillota</taxon>
        <taxon>Clostridia</taxon>
        <taxon>Lachnospirales</taxon>
        <taxon>Lachnospiraceae</taxon>
        <taxon>Brotonthovivens</taxon>
    </lineage>
</organism>
<dbReference type="InterPro" id="IPR027417">
    <property type="entry name" value="P-loop_NTPase"/>
</dbReference>